<accession>A0A151A8T7</accession>
<organism evidence="2 3">
    <name type="scientific">Halalkalicoccus paucihalophilus</name>
    <dbReference type="NCBI Taxonomy" id="1008153"/>
    <lineage>
        <taxon>Archaea</taxon>
        <taxon>Methanobacteriati</taxon>
        <taxon>Methanobacteriota</taxon>
        <taxon>Stenosarchaea group</taxon>
        <taxon>Halobacteria</taxon>
        <taxon>Halobacteriales</taxon>
        <taxon>Halococcaceae</taxon>
        <taxon>Halalkalicoccus</taxon>
    </lineage>
</organism>
<evidence type="ECO:0000313" key="3">
    <source>
        <dbReference type="Proteomes" id="UP000075321"/>
    </source>
</evidence>
<feature type="compositionally biased region" description="Polar residues" evidence="1">
    <location>
        <begin position="154"/>
        <end position="169"/>
    </location>
</feature>
<dbReference type="Pfam" id="PF20575">
    <property type="entry name" value="HTH_63"/>
    <property type="match status" value="1"/>
</dbReference>
<feature type="region of interest" description="Disordered" evidence="1">
    <location>
        <begin position="148"/>
        <end position="169"/>
    </location>
</feature>
<sequence length="169" mass="18637">MTATVPRAVLRLRTLVPRGISSIQSDVIDQLQEFKTEGIIAGLDIDTWGSSMGMSISNDRDSTGTRKLLSEFEQWEEAHNCTLSPAFGRSDTNSSDDGNTEDGTYTILPLLCLAVYNDTTIQAVYPHRTNEEVRTIYDGIAALEARKSTKEQIEITSSEKPTAMGTYSH</sequence>
<evidence type="ECO:0000256" key="1">
    <source>
        <dbReference type="SAM" id="MobiDB-lite"/>
    </source>
</evidence>
<name>A0A151A8T7_9EURY</name>
<evidence type="ECO:0000313" key="2">
    <source>
        <dbReference type="EMBL" id="KYH24106.1"/>
    </source>
</evidence>
<dbReference type="InterPro" id="IPR046783">
    <property type="entry name" value="HTH_63"/>
</dbReference>
<protein>
    <submittedName>
        <fullName evidence="2">Uncharacterized protein</fullName>
    </submittedName>
</protein>
<proteinExistence type="predicted"/>
<dbReference type="OrthoDB" id="204263at2157"/>
<dbReference type="EMBL" id="LTAZ01000016">
    <property type="protein sequence ID" value="KYH24106.1"/>
    <property type="molecule type" value="Genomic_DNA"/>
</dbReference>
<reference evidence="2 3" key="1">
    <citation type="submission" date="2016-02" db="EMBL/GenBank/DDBJ databases">
        <title>Genome sequence of Halalkalicoccus paucihalophilus DSM 24557.</title>
        <authorList>
            <person name="Poehlein A."/>
            <person name="Daniel R."/>
        </authorList>
    </citation>
    <scope>NUCLEOTIDE SEQUENCE [LARGE SCALE GENOMIC DNA]</scope>
    <source>
        <strain evidence="2 3">DSM 24557</strain>
    </source>
</reference>
<dbReference type="PATRIC" id="fig|1008153.3.peg.3996"/>
<comment type="caution">
    <text evidence="2">The sequence shown here is derived from an EMBL/GenBank/DDBJ whole genome shotgun (WGS) entry which is preliminary data.</text>
</comment>
<dbReference type="Proteomes" id="UP000075321">
    <property type="component" value="Unassembled WGS sequence"/>
</dbReference>
<dbReference type="RefSeq" id="WP_066385331.1">
    <property type="nucleotide sequence ID" value="NZ_LTAZ01000016.1"/>
</dbReference>
<dbReference type="AlphaFoldDB" id="A0A151A8T7"/>
<gene>
    <name evidence="2" type="ORF">HAPAU_37490</name>
</gene>
<keyword evidence="3" id="KW-1185">Reference proteome</keyword>